<dbReference type="Gene3D" id="3.20.20.100">
    <property type="entry name" value="NADP-dependent oxidoreductase domain"/>
    <property type="match status" value="1"/>
</dbReference>
<dbReference type="Pfam" id="PF00248">
    <property type="entry name" value="Aldo_ket_red"/>
    <property type="match status" value="1"/>
</dbReference>
<dbReference type="InterPro" id="IPR036812">
    <property type="entry name" value="NAD(P)_OxRdtase_dom_sf"/>
</dbReference>
<dbReference type="FunFam" id="3.20.20.100:FF:000008">
    <property type="entry name" value="Aldo/keto reductase family oxidoreductase"/>
    <property type="match status" value="1"/>
</dbReference>
<dbReference type="InterPro" id="IPR023210">
    <property type="entry name" value="NADP_OxRdtase_dom"/>
</dbReference>
<reference evidence="5 6" key="1">
    <citation type="submission" date="2017-11" db="EMBL/GenBank/DDBJ databases">
        <title>Rhodohalobacter 15182 sp. nov., isolated from a salt lake.</title>
        <authorList>
            <person name="Han S."/>
        </authorList>
    </citation>
    <scope>NUCLEOTIDE SEQUENCE [LARGE SCALE GENOMIC DNA]</scope>
    <source>
        <strain evidence="5 6">15182</strain>
    </source>
</reference>
<name>A0A2N0VHX8_9BACT</name>
<feature type="domain" description="NADP-dependent oxidoreductase" evidence="4">
    <location>
        <begin position="18"/>
        <end position="291"/>
    </location>
</feature>
<evidence type="ECO:0000256" key="3">
    <source>
        <dbReference type="ARBA" id="ARBA00038157"/>
    </source>
</evidence>
<dbReference type="EMBL" id="PISP01000002">
    <property type="protein sequence ID" value="PKD43793.1"/>
    <property type="molecule type" value="Genomic_DNA"/>
</dbReference>
<dbReference type="PANTHER" id="PTHR43364:SF1">
    <property type="entry name" value="OXIDOREDUCTASE YDHF"/>
    <property type="match status" value="1"/>
</dbReference>
<dbReference type="SUPFAM" id="SSF51430">
    <property type="entry name" value="NAD(P)-linked oxidoreductase"/>
    <property type="match status" value="1"/>
</dbReference>
<proteinExistence type="inferred from homology"/>
<evidence type="ECO:0000256" key="1">
    <source>
        <dbReference type="ARBA" id="ARBA00022857"/>
    </source>
</evidence>
<dbReference type="PANTHER" id="PTHR43364">
    <property type="entry name" value="NADH-SPECIFIC METHYLGLYOXAL REDUCTASE-RELATED"/>
    <property type="match status" value="1"/>
</dbReference>
<evidence type="ECO:0000313" key="5">
    <source>
        <dbReference type="EMBL" id="PKD43793.1"/>
    </source>
</evidence>
<accession>A0A2N0VHX8</accession>
<dbReference type="Proteomes" id="UP000233398">
    <property type="component" value="Unassembled WGS sequence"/>
</dbReference>
<organism evidence="5 6">
    <name type="scientific">Rhodohalobacter barkolensis</name>
    <dbReference type="NCBI Taxonomy" id="2053187"/>
    <lineage>
        <taxon>Bacteria</taxon>
        <taxon>Pseudomonadati</taxon>
        <taxon>Balneolota</taxon>
        <taxon>Balneolia</taxon>
        <taxon>Balneolales</taxon>
        <taxon>Balneolaceae</taxon>
        <taxon>Rhodohalobacter</taxon>
    </lineage>
</organism>
<keyword evidence="6" id="KW-1185">Reference proteome</keyword>
<sequence length="302" mass="34220">MSLIKKKIHPNGPEMSHLIAGMMRLNDWNLTITQRIDFIEKCIDLGITTFDHADIYGAYTNEKLFGEALKERPDLRDQIEMISKCGICLTTENRAAHKIKHYDTTPDHINSSVEKSLQNLQTDYLDLLLIHRPDPLMDAAELADCLMNLISDGKILHIGVSNFTTAQYELLQSKLDVPLVTNQIEFSLLHLNPIYDGTFDQAQKLNFSPMIWSPFAGGRIFHEESGVAGRVRHHLEEMHQKYQADIDQIALAWLMTHPSNPLPVLGTGNVDRLKSAVSATEINLDRQDWFKLLKASRGHDVA</sequence>
<dbReference type="OrthoDB" id="9773828at2"/>
<dbReference type="InterPro" id="IPR050523">
    <property type="entry name" value="AKR_Detox_Biosynth"/>
</dbReference>
<protein>
    <submittedName>
        <fullName evidence="5">Oxidoreductase</fullName>
    </submittedName>
</protein>
<keyword evidence="1" id="KW-0521">NADP</keyword>
<dbReference type="GO" id="GO:0005829">
    <property type="term" value="C:cytosol"/>
    <property type="evidence" value="ECO:0007669"/>
    <property type="project" value="TreeGrafter"/>
</dbReference>
<dbReference type="CDD" id="cd19092">
    <property type="entry name" value="AKR_BsYcsN_EcYdhF-like"/>
    <property type="match status" value="1"/>
</dbReference>
<comment type="similarity">
    <text evidence="3">Belongs to the aldo/keto reductase family. Aldo/keto reductase 2 subfamily.</text>
</comment>
<dbReference type="GO" id="GO:0016491">
    <property type="term" value="F:oxidoreductase activity"/>
    <property type="evidence" value="ECO:0007669"/>
    <property type="project" value="UniProtKB-KW"/>
</dbReference>
<evidence type="ECO:0000256" key="2">
    <source>
        <dbReference type="ARBA" id="ARBA00023002"/>
    </source>
</evidence>
<dbReference type="RefSeq" id="WP_101073332.1">
    <property type="nucleotide sequence ID" value="NZ_PISP01000002.1"/>
</dbReference>
<evidence type="ECO:0000313" key="6">
    <source>
        <dbReference type="Proteomes" id="UP000233398"/>
    </source>
</evidence>
<dbReference type="AlphaFoldDB" id="A0A2N0VHX8"/>
<gene>
    <name evidence="5" type="ORF">CWD77_09545</name>
</gene>
<evidence type="ECO:0000259" key="4">
    <source>
        <dbReference type="Pfam" id="PF00248"/>
    </source>
</evidence>
<comment type="caution">
    <text evidence="5">The sequence shown here is derived from an EMBL/GenBank/DDBJ whole genome shotgun (WGS) entry which is preliminary data.</text>
</comment>
<keyword evidence="2" id="KW-0560">Oxidoreductase</keyword>